<feature type="chain" id="PRO_5027609653" description="Type 1 fimbrial protein" evidence="1">
    <location>
        <begin position="31"/>
        <end position="96"/>
    </location>
</feature>
<dbReference type="EMBL" id="CP050857">
    <property type="protein sequence ID" value="QLH64530.1"/>
    <property type="molecule type" value="Genomic_DNA"/>
</dbReference>
<accession>A0A7D5NTA1</accession>
<dbReference type="AlphaFoldDB" id="A0A7D5NTA1"/>
<reference evidence="2 3" key="1">
    <citation type="journal article" date="2014" name="Genome Announc.">
        <title>Whole-Genome Sequence of Serratia symbiotica Strain CWBI-2.3T, a Free-Living Symbiont of the Black Bean Aphid Aphis fabae.</title>
        <authorList>
            <person name="Foray V."/>
            <person name="Grigorescu A.S."/>
            <person name="Sabri A."/>
            <person name="Haubruge E."/>
            <person name="Lognay G."/>
            <person name="Francis F."/>
            <person name="Fauconnier M.L."/>
            <person name="Hance T."/>
            <person name="Thonart P."/>
        </authorList>
    </citation>
    <scope>NUCLEOTIDE SEQUENCE [LARGE SCALE GENOMIC DNA]</scope>
    <source>
        <strain evidence="2">CWBI-2.3</strain>
        <plasmid evidence="2 3">pSsAf2.3-2</plasmid>
    </source>
</reference>
<gene>
    <name evidence="2" type="ORF">SYMBAF_17035</name>
</gene>
<dbReference type="GeneID" id="93738180"/>
<dbReference type="Proteomes" id="UP000042738">
    <property type="component" value="Plasmid pSsAf2.3-2"/>
</dbReference>
<name>A0A7D5NTA1_9GAMM</name>
<proteinExistence type="predicted"/>
<keyword evidence="1" id="KW-0732">Signal</keyword>
<feature type="signal peptide" evidence="1">
    <location>
        <begin position="1"/>
        <end position="30"/>
    </location>
</feature>
<evidence type="ECO:0000256" key="1">
    <source>
        <dbReference type="SAM" id="SignalP"/>
    </source>
</evidence>
<evidence type="ECO:0000313" key="2">
    <source>
        <dbReference type="EMBL" id="QLH64530.1"/>
    </source>
</evidence>
<geneLocation type="plasmid" evidence="2 3">
    <name>pSsAf2.3-2</name>
</geneLocation>
<dbReference type="RefSeq" id="WP_040264733.1">
    <property type="nucleotide sequence ID" value="NZ_CP050857.1"/>
</dbReference>
<protein>
    <recommendedName>
        <fullName evidence="4">Type 1 fimbrial protein</fullName>
    </recommendedName>
</protein>
<evidence type="ECO:0008006" key="4">
    <source>
        <dbReference type="Google" id="ProtNLM"/>
    </source>
</evidence>
<evidence type="ECO:0000313" key="3">
    <source>
        <dbReference type="Proteomes" id="UP000042738"/>
    </source>
</evidence>
<keyword evidence="2" id="KW-0614">Plasmid</keyword>
<organism evidence="2 3">
    <name type="scientific">Serratia symbiotica</name>
    <dbReference type="NCBI Taxonomy" id="138074"/>
    <lineage>
        <taxon>Bacteria</taxon>
        <taxon>Pseudomonadati</taxon>
        <taxon>Pseudomonadota</taxon>
        <taxon>Gammaproteobacteria</taxon>
        <taxon>Enterobacterales</taxon>
        <taxon>Yersiniaceae</taxon>
        <taxon>Serratia</taxon>
    </lineage>
</organism>
<sequence length="96" mass="10363">MKTTKYTLAAINPVVIILVAFATMALPALASSPIAAGQIRFTGSIVVPACKTSFTGEIDCSDQWRGKATEKHGRPEITFRWLSEGKKAAVITHNYP</sequence>